<name>A0ACB7F6Z5_NIBAL</name>
<evidence type="ECO:0000313" key="2">
    <source>
        <dbReference type="Proteomes" id="UP000805704"/>
    </source>
</evidence>
<evidence type="ECO:0000313" key="1">
    <source>
        <dbReference type="EMBL" id="KAG8009795.1"/>
    </source>
</evidence>
<keyword evidence="1" id="KW-0418">Kinase</keyword>
<comment type="caution">
    <text evidence="1">The sequence shown here is derived from an EMBL/GenBank/DDBJ whole genome shotgun (WGS) entry which is preliminary data.</text>
</comment>
<proteinExistence type="predicted"/>
<dbReference type="Proteomes" id="UP000805704">
    <property type="component" value="Chromosome 16"/>
</dbReference>
<protein>
    <submittedName>
        <fullName evidence="1">Diacylglycerol kinase beta</fullName>
    </submittedName>
</protein>
<dbReference type="EMBL" id="CM024804">
    <property type="protein sequence ID" value="KAG8009795.1"/>
    <property type="molecule type" value="Genomic_DNA"/>
</dbReference>
<sequence>MAAAVELGSVSTGLRAMFAMLTPSESSFEKVEDVPKYVQEATPFFVGLMVLELVVGVLKTGASVVTISDGLTSISAGMVSRLPLLLMRGCELTAYMYVWDRYRLVELPWDSAWTWWFTFLGVDFCYYWVHRFAHDSSFQARDLYLQQSEEWVEGLAVVLRAPHVTALLLRSEMMRVGLFLLKPTGWTFSEQQQKMREVAILWAAHQVHHSSEYYNLTTALRQSLTQQFTSWVFYLPLALVAPPAIFAVHIQLNLLYQFWIHTELIRDLGPLEWIFNTPKHHRVHHGRNLYCIDKNYGGILIIWDRLFGTFALETDKVVYGLVFPIKTFDILYVQLHYYSYLWRKSNAYKKIVNKLSTFMNGPSWKPGKARLGDHANNPKVTGQEVPHDPSWSLPLKVYVVIHFLLVLLAYHDLFENKMMLSQLTVLGMTGYVLLTLTALGYIMDQRPTAAVLEMLRCVVMVTMQRYGCAKPPLPSLAVPTERVTPGSVCRCPGNAWRTERPGLNTMSSQDKWVTLTPAEFALLQEYTQYSTKKLKDVLQEFHGDGVLAKYNPEEEIDFEGFKVFMQTFLESELPEEFCQHLFMSFSNKGPKPSPSSSDKPRVSGLKLIKANSTPLKTPAPPRPLDTVQLKDIVCYLSLLEGGRPEDKLEFMFRLYDTDGNGSLDSSELEHIISQMMHVAEYLEWDVTELKPILQDMMQEIDYDRDGTVSLEEWIQGGMTTIPLLVLLGLETNVKDDGQHVWRLKHFNKPAYCNLCLNMLIGLGKQGLCCSFCKYTVHERCVARAPPSCIKTYVKSKKNTEVMHHFWVEGNCPTKCDKCHKTVKCYQGLTGLHCVWCQITERQSTLRKDSRSSQSSRGKMQRANSVTVDGQGLQITTIEGTHPLLVFVNPKSGGKQGERIYRKFQYLLNPRQVYNLAKNGPMPGLNFFRDVPDFRVLACGGDGTVGWILDFIGYEGESLLKIMRDIENSSEVMLDRWKIDVTPTDKDERGDPVPYSIVNNYFSIGVDASIAHRFHVMREKHPEKFNSRTKNKLWYFEFGTSETFSATCKKLHDFLEVECDGVTLDLSSISLEGIAILNIPSMHGGSNLWGESKKRRGNRKGGKKGQDKRTPVLDPKELMFAVQDLSDQLLEVVGLEGAMEMGQIYTGLKSAGRRLAQCSSVTIRTSKSLPMQIDGEPWMQTPCTIEIVHKNQAPMLMGPLQGRSFFSSIVRRTRTESKD</sequence>
<keyword evidence="1" id="KW-0808">Transferase</keyword>
<organism evidence="1 2">
    <name type="scientific">Nibea albiflora</name>
    <name type="common">Yellow drum</name>
    <name type="synonym">Corvina albiflora</name>
    <dbReference type="NCBI Taxonomy" id="240163"/>
    <lineage>
        <taxon>Eukaryota</taxon>
        <taxon>Metazoa</taxon>
        <taxon>Chordata</taxon>
        <taxon>Craniata</taxon>
        <taxon>Vertebrata</taxon>
        <taxon>Euteleostomi</taxon>
        <taxon>Actinopterygii</taxon>
        <taxon>Neopterygii</taxon>
        <taxon>Teleostei</taxon>
        <taxon>Neoteleostei</taxon>
        <taxon>Acanthomorphata</taxon>
        <taxon>Eupercaria</taxon>
        <taxon>Sciaenidae</taxon>
        <taxon>Nibea</taxon>
    </lineage>
</organism>
<gene>
    <name evidence="1" type="primary">DGKB.2</name>
    <name evidence="1" type="ORF">GBF38_013831</name>
</gene>
<reference evidence="1" key="1">
    <citation type="submission" date="2020-04" db="EMBL/GenBank/DDBJ databases">
        <title>A chromosome-scale assembly and high-density genetic map of the yellow drum (Nibea albiflora) genome.</title>
        <authorList>
            <person name="Xu D."/>
            <person name="Zhang W."/>
            <person name="Chen R."/>
            <person name="Tan P."/>
            <person name="Wang L."/>
            <person name="Song H."/>
            <person name="Tian L."/>
            <person name="Zhu Q."/>
            <person name="Wang B."/>
        </authorList>
    </citation>
    <scope>NUCLEOTIDE SEQUENCE</scope>
    <source>
        <strain evidence="1">ZJHYS-2018</strain>
    </source>
</reference>
<accession>A0ACB7F6Z5</accession>
<keyword evidence="2" id="KW-1185">Reference proteome</keyword>